<protein>
    <submittedName>
        <fullName evidence="2">Uncharacterized protein</fullName>
    </submittedName>
</protein>
<evidence type="ECO:0000313" key="3">
    <source>
        <dbReference type="Proteomes" id="UP001211907"/>
    </source>
</evidence>
<dbReference type="AlphaFoldDB" id="A0AAD5T1L7"/>
<dbReference type="EMBL" id="JADGJH010001521">
    <property type="protein sequence ID" value="KAJ3112641.1"/>
    <property type="molecule type" value="Genomic_DNA"/>
</dbReference>
<feature type="compositionally biased region" description="Low complexity" evidence="1">
    <location>
        <begin position="140"/>
        <end position="155"/>
    </location>
</feature>
<gene>
    <name evidence="2" type="ORF">HK100_002265</name>
</gene>
<evidence type="ECO:0000313" key="2">
    <source>
        <dbReference type="EMBL" id="KAJ3112641.1"/>
    </source>
</evidence>
<evidence type="ECO:0000256" key="1">
    <source>
        <dbReference type="SAM" id="MobiDB-lite"/>
    </source>
</evidence>
<proteinExistence type="predicted"/>
<sequence>MNDWISETRDATDDKADVTLGHSAAQIRTNSISAVCGTLSGDAGEVRTIAAPTTTAGTTTTAVPPPIQTAIPVWREDVLGARQSVLIALGRRAAWTIADLKLRLKPLTGLSLHQQSKRLFSKGIRSLSTFITRNFTNAMQPQPSQQQQLPVQSEPKAQNHQQIYEESIPPPEYEPMNFERSDTITLVTPPLFITSSVSTAVDHYDDSSAFSISSASSGGSDDSTTSFDINDAIEYVSRVAQTQQLSTPNLNSGSGVKRNWVTNDNNNDDLDFECNCSSDDYDESKTLDPSAKEKEFFNKIGHAGTAAESSYDSTVDDQYDLEA</sequence>
<feature type="non-terminal residue" evidence="2">
    <location>
        <position position="323"/>
    </location>
</feature>
<accession>A0AAD5T1L7</accession>
<organism evidence="2 3">
    <name type="scientific">Physocladia obscura</name>
    <dbReference type="NCBI Taxonomy" id="109957"/>
    <lineage>
        <taxon>Eukaryota</taxon>
        <taxon>Fungi</taxon>
        <taxon>Fungi incertae sedis</taxon>
        <taxon>Chytridiomycota</taxon>
        <taxon>Chytridiomycota incertae sedis</taxon>
        <taxon>Chytridiomycetes</taxon>
        <taxon>Chytridiales</taxon>
        <taxon>Chytriomycetaceae</taxon>
        <taxon>Physocladia</taxon>
    </lineage>
</organism>
<name>A0AAD5T1L7_9FUNG</name>
<reference evidence="2" key="1">
    <citation type="submission" date="2020-05" db="EMBL/GenBank/DDBJ databases">
        <title>Phylogenomic resolution of chytrid fungi.</title>
        <authorList>
            <person name="Stajich J.E."/>
            <person name="Amses K."/>
            <person name="Simmons R."/>
            <person name="Seto K."/>
            <person name="Myers J."/>
            <person name="Bonds A."/>
            <person name="Quandt C.A."/>
            <person name="Barry K."/>
            <person name="Liu P."/>
            <person name="Grigoriev I."/>
            <person name="Longcore J.E."/>
            <person name="James T.Y."/>
        </authorList>
    </citation>
    <scope>NUCLEOTIDE SEQUENCE</scope>
    <source>
        <strain evidence="2">JEL0513</strain>
    </source>
</reference>
<dbReference type="Proteomes" id="UP001211907">
    <property type="component" value="Unassembled WGS sequence"/>
</dbReference>
<keyword evidence="3" id="KW-1185">Reference proteome</keyword>
<feature type="region of interest" description="Disordered" evidence="1">
    <location>
        <begin position="139"/>
        <end position="161"/>
    </location>
</feature>
<comment type="caution">
    <text evidence="2">The sequence shown here is derived from an EMBL/GenBank/DDBJ whole genome shotgun (WGS) entry which is preliminary data.</text>
</comment>